<sequence length="682" mass="79378">MPKLIPLDMKADIRGIISGLSLSEDKVLFPVFEAVVNSIQAIDERKKNETVEGEINIKIIRYNKQTELGECDEEFDKTQIFSPIKSIEIVDNGIGLNNLNFGSFNTAHSTKKIKIGGKGLGRFSMLSVFEDIKIESVFFEDMKTHQREVRFTDKYDEDKDTKCRVSESDKNIGTKLIFSKIRPKFYKISSMFSHEKIADQILEHCLLYFLEKNVPKITVEEDNTIINLSNQFNPNDFLLSKITKKIKDVDFVFYIVKDSKACANEYSLAAHNRRVRGRKIEKILPIFKSKVEADDQAYFINIYVTSEFLNSRVTESRDDIKLDANTEETKLNINDRISEEDIQKEIKTILFDKYESLIADRQMIVKNKVESFLKSDDGISYRWLELNSDILNSIPNDADEKKLDDIFHDHQYRIGRELRKKREKLLNRDFKKKGYRELFNEIVPLLTNETNSKLAQYVSHRKVIIDLLDKYVEYINGIDSEDFTYEEENTLHNLFFTMGATEKTLSFENHNLWLIDERLSFHTYIRSDIAQNQHNVIDTDSEKEPDIAIYDVNYKYGEANDYGELMSVVFVEFKRPNRTVSLLEYNKQMMDQVKGLRKGTVNTKGKHISVLESTPIYFYYVCDVNAFNKLKDDATSFGGFKQSPYKSLIKMEGNLVQEILTYDSLAVNARRKNMAFFKKLGI</sequence>
<proteinExistence type="predicted"/>
<dbReference type="EMBL" id="FQVD01000024">
    <property type="protein sequence ID" value="SHF53369.1"/>
    <property type="molecule type" value="Genomic_DNA"/>
</dbReference>
<keyword evidence="2" id="KW-1185">Reference proteome</keyword>
<evidence type="ECO:0000313" key="2">
    <source>
        <dbReference type="Proteomes" id="UP000184436"/>
    </source>
</evidence>
<dbReference type="InterPro" id="IPR036890">
    <property type="entry name" value="HATPase_C_sf"/>
</dbReference>
<dbReference type="Gene3D" id="3.30.565.10">
    <property type="entry name" value="Histidine kinase-like ATPase, C-terminal domain"/>
    <property type="match status" value="1"/>
</dbReference>
<protein>
    <submittedName>
        <fullName evidence="1">Histidine kinase-, DNA gyrase B-, and HSP90-like ATPase</fullName>
    </submittedName>
</protein>
<organism evidence="1 2">
    <name type="scientific">Bacteroides faecichinchillae</name>
    <dbReference type="NCBI Taxonomy" id="871325"/>
    <lineage>
        <taxon>Bacteria</taxon>
        <taxon>Pseudomonadati</taxon>
        <taxon>Bacteroidota</taxon>
        <taxon>Bacteroidia</taxon>
        <taxon>Bacteroidales</taxon>
        <taxon>Bacteroidaceae</taxon>
        <taxon>Bacteroides</taxon>
    </lineage>
</organism>
<keyword evidence="1" id="KW-0418">Kinase</keyword>
<dbReference type="OrthoDB" id="2041081at2"/>
<gene>
    <name evidence="1" type="ORF">SAMN05444349_12418</name>
</gene>
<name>A0A1M5CF93_9BACE</name>
<dbReference type="SUPFAM" id="SSF55874">
    <property type="entry name" value="ATPase domain of HSP90 chaperone/DNA topoisomerase II/histidine kinase"/>
    <property type="match status" value="1"/>
</dbReference>
<dbReference type="RefSeq" id="WP_025075766.1">
    <property type="nucleotide sequence ID" value="NZ_FQVD01000024.1"/>
</dbReference>
<keyword evidence="1" id="KW-0808">Transferase</keyword>
<dbReference type="Proteomes" id="UP000184436">
    <property type="component" value="Unassembled WGS sequence"/>
</dbReference>
<evidence type="ECO:0000313" key="1">
    <source>
        <dbReference type="EMBL" id="SHF53369.1"/>
    </source>
</evidence>
<dbReference type="AlphaFoldDB" id="A0A1M5CF93"/>
<accession>A0A1M5CF93</accession>
<dbReference type="STRING" id="871325.SAMN05444349_12418"/>
<dbReference type="GO" id="GO:0016301">
    <property type="term" value="F:kinase activity"/>
    <property type="evidence" value="ECO:0007669"/>
    <property type="project" value="UniProtKB-KW"/>
</dbReference>
<reference evidence="1 2" key="1">
    <citation type="submission" date="2016-11" db="EMBL/GenBank/DDBJ databases">
        <authorList>
            <person name="Jaros S."/>
            <person name="Januszkiewicz K."/>
            <person name="Wedrychowicz H."/>
        </authorList>
    </citation>
    <scope>NUCLEOTIDE SEQUENCE [LARGE SCALE GENOMIC DNA]</scope>
    <source>
        <strain evidence="1 2">DSM 26883</strain>
    </source>
</reference>